<feature type="transmembrane region" description="Helical" evidence="9">
    <location>
        <begin position="82"/>
        <end position="101"/>
    </location>
</feature>
<keyword evidence="2 9" id="KW-0813">Transport</keyword>
<organism evidence="11 12">
    <name type="scientific">Salmonella enterica I</name>
    <dbReference type="NCBI Taxonomy" id="59201"/>
    <lineage>
        <taxon>Bacteria</taxon>
        <taxon>Pseudomonadati</taxon>
        <taxon>Pseudomonadota</taxon>
        <taxon>Gammaproteobacteria</taxon>
        <taxon>Enterobacterales</taxon>
        <taxon>Enterobacteriaceae</taxon>
        <taxon>Salmonella</taxon>
    </lineage>
</organism>
<dbReference type="Gene3D" id="1.10.3720.10">
    <property type="entry name" value="MetI-like"/>
    <property type="match status" value="1"/>
</dbReference>
<protein>
    <submittedName>
        <fullName evidence="11">Peptide transporter permease SapB</fullName>
    </submittedName>
</protein>
<keyword evidence="3" id="KW-1003">Cell membrane</keyword>
<dbReference type="InterPro" id="IPR025966">
    <property type="entry name" value="OppC_N"/>
</dbReference>
<keyword evidence="7 9" id="KW-0472">Membrane</keyword>
<evidence type="ECO:0000313" key="12">
    <source>
        <dbReference type="Proteomes" id="UP000254712"/>
    </source>
</evidence>
<dbReference type="InterPro" id="IPR000515">
    <property type="entry name" value="MetI-like"/>
</dbReference>
<dbReference type="PROSITE" id="PS50928">
    <property type="entry name" value="ABC_TM1"/>
    <property type="match status" value="1"/>
</dbReference>
<evidence type="ECO:0000256" key="3">
    <source>
        <dbReference type="ARBA" id="ARBA00022475"/>
    </source>
</evidence>
<comment type="similarity">
    <text evidence="8">Belongs to the binding-protein-dependent transport system permease family. OppBC subfamily.</text>
</comment>
<dbReference type="GO" id="GO:0071916">
    <property type="term" value="F:dipeptide transmembrane transporter activity"/>
    <property type="evidence" value="ECO:0007669"/>
    <property type="project" value="TreeGrafter"/>
</dbReference>
<dbReference type="NCBIfam" id="NF011690">
    <property type="entry name" value="PRK15110.1"/>
    <property type="match status" value="1"/>
</dbReference>
<evidence type="ECO:0000256" key="7">
    <source>
        <dbReference type="ARBA" id="ARBA00023136"/>
    </source>
</evidence>
<evidence type="ECO:0000256" key="8">
    <source>
        <dbReference type="ARBA" id="ARBA00024202"/>
    </source>
</evidence>
<dbReference type="Proteomes" id="UP000254712">
    <property type="component" value="Unassembled WGS sequence"/>
</dbReference>
<dbReference type="PANTHER" id="PTHR43163">
    <property type="entry name" value="DIPEPTIDE TRANSPORT SYSTEM PERMEASE PROTEIN DPPB-RELATED"/>
    <property type="match status" value="1"/>
</dbReference>
<dbReference type="Pfam" id="PF00528">
    <property type="entry name" value="BPD_transp_1"/>
    <property type="match status" value="1"/>
</dbReference>
<feature type="transmembrane region" description="Helical" evidence="9">
    <location>
        <begin position="348"/>
        <end position="371"/>
    </location>
</feature>
<keyword evidence="6 9" id="KW-1133">Transmembrane helix</keyword>
<dbReference type="GO" id="GO:0005886">
    <property type="term" value="C:plasma membrane"/>
    <property type="evidence" value="ECO:0007669"/>
    <property type="project" value="UniProtKB-SubCell"/>
</dbReference>
<evidence type="ECO:0000256" key="1">
    <source>
        <dbReference type="ARBA" id="ARBA00004429"/>
    </source>
</evidence>
<accession>A0A379WTJ7</accession>
<dbReference type="AlphaFoldDB" id="A0A379WTJ7"/>
<name>A0A379WTJ7_SALET</name>
<dbReference type="PANTHER" id="PTHR43163:SF4">
    <property type="entry name" value="PUTRESCINE EXPORT SYSTEM PERMEASE PROTEIN SAPB"/>
    <property type="match status" value="1"/>
</dbReference>
<keyword evidence="4" id="KW-0997">Cell inner membrane</keyword>
<evidence type="ECO:0000259" key="10">
    <source>
        <dbReference type="PROSITE" id="PS50928"/>
    </source>
</evidence>
<reference evidence="11 12" key="1">
    <citation type="submission" date="2018-06" db="EMBL/GenBank/DDBJ databases">
        <authorList>
            <consortium name="Pathogen Informatics"/>
            <person name="Doyle S."/>
        </authorList>
    </citation>
    <scope>NUCLEOTIDE SEQUENCE [LARGE SCALE GENOMIC DNA]</scope>
    <source>
        <strain evidence="11 12">NCTC8261</strain>
    </source>
</reference>
<feature type="domain" description="ABC transmembrane type-1" evidence="10">
    <location>
        <begin position="74"/>
        <end position="302"/>
    </location>
</feature>
<evidence type="ECO:0000256" key="9">
    <source>
        <dbReference type="RuleBase" id="RU363032"/>
    </source>
</evidence>
<dbReference type="EMBL" id="UGXT01000002">
    <property type="protein sequence ID" value="SUH37230.1"/>
    <property type="molecule type" value="Genomic_DNA"/>
</dbReference>
<gene>
    <name evidence="11" type="primary">sapB_2</name>
    <name evidence="11" type="ORF">NCTC8261_03521</name>
</gene>
<dbReference type="InterPro" id="IPR035906">
    <property type="entry name" value="MetI-like_sf"/>
</dbReference>
<evidence type="ECO:0000313" key="11">
    <source>
        <dbReference type="EMBL" id="SUH37230.1"/>
    </source>
</evidence>
<sequence length="499" mass="55719">MIIFTLRRLLLLLVTLFFLTFIGFSLSYFTPHAPLQGASLWNAWVFWFNGLLHWDFGVSSINGQLISEQLKEVFPATMELCILAFGFALMVGIPVGMLAGVTRSKWPDRFISALALLGFSIPVFWLALLLTLFFSLTLGWLPVSGRFDLLYEVKPVTGFAIIDAWISDSPWRDEMVMSAIRHMVLPVLTLSVAPTTEVIRLMRISTIEVYDQNYVKAAATRGLSRFTILRRHVLHNALPPVIPRLGLQFSTMLTLAMITEMVFSWPGLGRWLIHAIRQQDYAAISAGVMVIGSLVIVVNVISDILGAMANPLKHKEWYAYDSVYSEKRPPGTLRTAWRKFYSDAPAMVGLYGCAGLALLCIFGGWIAPYGIDQQFLGYQLLPPSWSRYGEVSFFLGTDDLGRDVLSRLLSGAAPTVGRRVYRNAGGYAMWISPRRSGRRDSRFTLCRTEPYSGHAAFHPFALAGDYRRGICRPTSVTRDVCRLAGPVAANGTFRLQHGA</sequence>
<evidence type="ECO:0000256" key="6">
    <source>
        <dbReference type="ARBA" id="ARBA00022989"/>
    </source>
</evidence>
<dbReference type="Pfam" id="PF12911">
    <property type="entry name" value="OppC_N"/>
    <property type="match status" value="1"/>
</dbReference>
<evidence type="ECO:0000256" key="2">
    <source>
        <dbReference type="ARBA" id="ARBA00022448"/>
    </source>
</evidence>
<proteinExistence type="inferred from homology"/>
<feature type="transmembrane region" description="Helical" evidence="9">
    <location>
        <begin position="281"/>
        <end position="302"/>
    </location>
</feature>
<evidence type="ECO:0000256" key="4">
    <source>
        <dbReference type="ARBA" id="ARBA00022519"/>
    </source>
</evidence>
<dbReference type="CDD" id="cd06261">
    <property type="entry name" value="TM_PBP2"/>
    <property type="match status" value="1"/>
</dbReference>
<dbReference type="SUPFAM" id="SSF161098">
    <property type="entry name" value="MetI-like"/>
    <property type="match status" value="1"/>
</dbReference>
<keyword evidence="5 9" id="KW-0812">Transmembrane</keyword>
<feature type="transmembrane region" description="Helical" evidence="9">
    <location>
        <begin position="113"/>
        <end position="141"/>
    </location>
</feature>
<feature type="transmembrane region" description="Helical" evidence="9">
    <location>
        <begin position="249"/>
        <end position="269"/>
    </location>
</feature>
<evidence type="ECO:0000256" key="5">
    <source>
        <dbReference type="ARBA" id="ARBA00022692"/>
    </source>
</evidence>
<comment type="subcellular location">
    <subcellularLocation>
        <location evidence="1">Cell inner membrane</location>
        <topology evidence="1">Multi-pass membrane protein</topology>
    </subcellularLocation>
    <subcellularLocation>
        <location evidence="9">Cell membrane</location>
        <topology evidence="9">Multi-pass membrane protein</topology>
    </subcellularLocation>
</comment>